<gene>
    <name evidence="1" type="ORF">EVAR_7669_1</name>
</gene>
<name>A0A4C1TJ69_EUMVA</name>
<dbReference type="Proteomes" id="UP000299102">
    <property type="component" value="Unassembled WGS sequence"/>
</dbReference>
<dbReference type="EMBL" id="BGZK01000062">
    <property type="protein sequence ID" value="GBP14246.1"/>
    <property type="molecule type" value="Genomic_DNA"/>
</dbReference>
<protein>
    <submittedName>
        <fullName evidence="1">Uncharacterized protein</fullName>
    </submittedName>
</protein>
<reference evidence="1 2" key="1">
    <citation type="journal article" date="2019" name="Commun. Biol.">
        <title>The bagworm genome reveals a unique fibroin gene that provides high tensile strength.</title>
        <authorList>
            <person name="Kono N."/>
            <person name="Nakamura H."/>
            <person name="Ohtoshi R."/>
            <person name="Tomita M."/>
            <person name="Numata K."/>
            <person name="Arakawa K."/>
        </authorList>
    </citation>
    <scope>NUCLEOTIDE SEQUENCE [LARGE SCALE GENOMIC DNA]</scope>
</reference>
<evidence type="ECO:0000313" key="1">
    <source>
        <dbReference type="EMBL" id="GBP14246.1"/>
    </source>
</evidence>
<evidence type="ECO:0000313" key="2">
    <source>
        <dbReference type="Proteomes" id="UP000299102"/>
    </source>
</evidence>
<comment type="caution">
    <text evidence="1">The sequence shown here is derived from an EMBL/GenBank/DDBJ whole genome shotgun (WGS) entry which is preliminary data.</text>
</comment>
<organism evidence="1 2">
    <name type="scientific">Eumeta variegata</name>
    <name type="common">Bagworm moth</name>
    <name type="synonym">Eumeta japonica</name>
    <dbReference type="NCBI Taxonomy" id="151549"/>
    <lineage>
        <taxon>Eukaryota</taxon>
        <taxon>Metazoa</taxon>
        <taxon>Ecdysozoa</taxon>
        <taxon>Arthropoda</taxon>
        <taxon>Hexapoda</taxon>
        <taxon>Insecta</taxon>
        <taxon>Pterygota</taxon>
        <taxon>Neoptera</taxon>
        <taxon>Endopterygota</taxon>
        <taxon>Lepidoptera</taxon>
        <taxon>Glossata</taxon>
        <taxon>Ditrysia</taxon>
        <taxon>Tineoidea</taxon>
        <taxon>Psychidae</taxon>
        <taxon>Oiketicinae</taxon>
        <taxon>Eumeta</taxon>
    </lineage>
</organism>
<proteinExistence type="predicted"/>
<dbReference type="AlphaFoldDB" id="A0A4C1TJ69"/>
<sequence>MVMLRSLVLNLRRVITPPRHRHTSSRIINALPDPGVHRRRQTGAAFRKPACTQRAIGVRTKRLGGRAGPARAARQRAGFISRLVDIL</sequence>
<accession>A0A4C1TJ69</accession>
<keyword evidence="2" id="KW-1185">Reference proteome</keyword>